<dbReference type="Proteomes" id="UP001049176">
    <property type="component" value="Chromosome 4"/>
</dbReference>
<feature type="transmembrane region" description="Helical" evidence="2">
    <location>
        <begin position="220"/>
        <end position="243"/>
    </location>
</feature>
<keyword evidence="2" id="KW-0472">Membrane</keyword>
<dbReference type="RefSeq" id="XP_043009657.1">
    <property type="nucleotide sequence ID" value="XM_043151577.1"/>
</dbReference>
<evidence type="ECO:0000256" key="1">
    <source>
        <dbReference type="SAM" id="MobiDB-lite"/>
    </source>
</evidence>
<feature type="chain" id="PRO_5040450159" evidence="3">
    <location>
        <begin position="22"/>
        <end position="410"/>
    </location>
</feature>
<gene>
    <name evidence="4" type="ORF">E1B28_006876</name>
</gene>
<feature type="signal peptide" evidence="3">
    <location>
        <begin position="1"/>
        <end position="21"/>
    </location>
</feature>
<keyword evidence="2" id="KW-0812">Transmembrane</keyword>
<evidence type="ECO:0000313" key="5">
    <source>
        <dbReference type="Proteomes" id="UP001049176"/>
    </source>
</evidence>
<dbReference type="KEGG" id="more:E1B28_006876"/>
<name>A0A9P7S141_9AGAR</name>
<dbReference type="EMBL" id="CM032184">
    <property type="protein sequence ID" value="KAG7093187.1"/>
    <property type="molecule type" value="Genomic_DNA"/>
</dbReference>
<evidence type="ECO:0000256" key="3">
    <source>
        <dbReference type="SAM" id="SignalP"/>
    </source>
</evidence>
<comment type="caution">
    <text evidence="4">The sequence shown here is derived from an EMBL/GenBank/DDBJ whole genome shotgun (WGS) entry which is preliminary data.</text>
</comment>
<organism evidence="4 5">
    <name type="scientific">Marasmius oreades</name>
    <name type="common">fairy-ring Marasmius</name>
    <dbReference type="NCBI Taxonomy" id="181124"/>
    <lineage>
        <taxon>Eukaryota</taxon>
        <taxon>Fungi</taxon>
        <taxon>Dikarya</taxon>
        <taxon>Basidiomycota</taxon>
        <taxon>Agaricomycotina</taxon>
        <taxon>Agaricomycetes</taxon>
        <taxon>Agaricomycetidae</taxon>
        <taxon>Agaricales</taxon>
        <taxon>Marasmiineae</taxon>
        <taxon>Marasmiaceae</taxon>
        <taxon>Marasmius</taxon>
    </lineage>
</organism>
<evidence type="ECO:0000256" key="2">
    <source>
        <dbReference type="SAM" id="Phobius"/>
    </source>
</evidence>
<feature type="compositionally biased region" description="Basic and acidic residues" evidence="1">
    <location>
        <begin position="204"/>
        <end position="214"/>
    </location>
</feature>
<feature type="compositionally biased region" description="Low complexity" evidence="1">
    <location>
        <begin position="168"/>
        <end position="201"/>
    </location>
</feature>
<proteinExistence type="predicted"/>
<keyword evidence="2" id="KW-1133">Transmembrane helix</keyword>
<reference evidence="4" key="1">
    <citation type="journal article" date="2021" name="Genome Biol. Evol.">
        <title>The assembled and annotated genome of the fairy-ring fungus Marasmius oreades.</title>
        <authorList>
            <person name="Hiltunen M."/>
            <person name="Ament-Velasquez S.L."/>
            <person name="Johannesson H."/>
        </authorList>
    </citation>
    <scope>NUCLEOTIDE SEQUENCE</scope>
    <source>
        <strain evidence="4">03SP1</strain>
    </source>
</reference>
<sequence>MHIILRALFLYLLALSRSCVGFTFTLPPSPVFVGNVTDFRWNWNSSDFHHSLSGVFMAYLVVRPQDFQCPLRLDDPGLGIDTISKLFKTFATARNPINDTETSGNLILTPENIGPHFICSYGNVSTNDDGNFSPGTQQDGLIDLKAFFGSLVFLGQSNTFNVTAGTDPTTSTSSTSNAASLSTSNTASPSTSNATSPSPNTVSDGDRSHANDGHDNAPDIAPIVGGVVGGIALLCLILFLFWLKIQRKLKQFRKSGSGSTFSTYSDRPVLHTITPYDVGPMEAGTATRKAAGTPRVTHLRSGELARPVLSRPGYRDNHGQTLSTPVPVVDPPVSPPAAHEIEDSPTAVAVFSETPRSLGSPGPPDERGIREMNFSTEPQFTVRHADSGWRPANIPEPHYVDVPPDYDEAR</sequence>
<dbReference type="GeneID" id="66075952"/>
<keyword evidence="5" id="KW-1185">Reference proteome</keyword>
<accession>A0A9P7S141</accession>
<feature type="region of interest" description="Disordered" evidence="1">
    <location>
        <begin position="386"/>
        <end position="410"/>
    </location>
</feature>
<protein>
    <submittedName>
        <fullName evidence="4">Uncharacterized protein</fullName>
    </submittedName>
</protein>
<evidence type="ECO:0000313" key="4">
    <source>
        <dbReference type="EMBL" id="KAG7093187.1"/>
    </source>
</evidence>
<feature type="region of interest" description="Disordered" evidence="1">
    <location>
        <begin position="166"/>
        <end position="214"/>
    </location>
</feature>
<dbReference type="OrthoDB" id="3123180at2759"/>
<dbReference type="AlphaFoldDB" id="A0A9P7S141"/>
<feature type="region of interest" description="Disordered" evidence="1">
    <location>
        <begin position="309"/>
        <end position="328"/>
    </location>
</feature>
<keyword evidence="3" id="KW-0732">Signal</keyword>